<protein>
    <submittedName>
        <fullName evidence="1">Uncharacterized protein</fullName>
    </submittedName>
</protein>
<organism evidence="1 2">
    <name type="scientific">Cupriavidus basilensis</name>
    <dbReference type="NCBI Taxonomy" id="68895"/>
    <lineage>
        <taxon>Bacteria</taxon>
        <taxon>Pseudomonadati</taxon>
        <taxon>Pseudomonadota</taxon>
        <taxon>Betaproteobacteria</taxon>
        <taxon>Burkholderiales</taxon>
        <taxon>Burkholderiaceae</taxon>
        <taxon>Cupriavidus</taxon>
    </lineage>
</organism>
<proteinExistence type="predicted"/>
<keyword evidence="2" id="KW-1185">Reference proteome</keyword>
<reference evidence="1 2" key="1">
    <citation type="journal article" date="2015" name="Genome Announc.">
        <title>Complete Genome Sequence of Cupriavidus basilensis 4G11, Isolated from the Oak Ridge Field Research Center Site.</title>
        <authorList>
            <person name="Ray J."/>
            <person name="Waters R.J."/>
            <person name="Skerker J.M."/>
            <person name="Kuehl J.V."/>
            <person name="Price M.N."/>
            <person name="Huang J."/>
            <person name="Chakraborty R."/>
            <person name="Arkin A.P."/>
            <person name="Deutschbauer A."/>
        </authorList>
    </citation>
    <scope>NUCLEOTIDE SEQUENCE [LARGE SCALE GENOMIC DNA]</scope>
    <source>
        <strain evidence="1">4G11</strain>
    </source>
</reference>
<accession>A0A0C4YDV0</accession>
<name>A0A0C4YDV0_9BURK</name>
<sequence length="57" mass="6426">MVRWLSGFNVVEQKGHPRAIMTKLAQKVGRVEQQSRKLVSAMRARKGVVALLPELLL</sequence>
<dbReference type="AlphaFoldDB" id="A0A0C4YDV0"/>
<dbReference type="EMBL" id="CP010537">
    <property type="protein sequence ID" value="AJG23867.1"/>
    <property type="molecule type" value="Genomic_DNA"/>
</dbReference>
<evidence type="ECO:0000313" key="1">
    <source>
        <dbReference type="EMBL" id="AJG23867.1"/>
    </source>
</evidence>
<dbReference type="OrthoDB" id="10001949at2"/>
<dbReference type="Proteomes" id="UP000031843">
    <property type="component" value="Chromosome secondary"/>
</dbReference>
<gene>
    <name evidence="1" type="ORF">RR42_s2285</name>
</gene>
<dbReference type="RefSeq" id="WP_158408328.1">
    <property type="nucleotide sequence ID" value="NZ_CP010537.1"/>
</dbReference>
<evidence type="ECO:0000313" key="2">
    <source>
        <dbReference type="Proteomes" id="UP000031843"/>
    </source>
</evidence>
<dbReference type="KEGG" id="cbw:RR42_s2285"/>